<sequence length="185" mass="20897">MRIERISMAAELPVLLSEVRDFLKISHRDEDAMIAAHVRAAAEACERFTGRKLISQQWQLTLNDWGYGVIEVPLSPILSVDKIEYWAAGVFQEIAVVNYLLDRTSYQARILPAPTYNWPDPEREVEGIKITVSAGFGAGHNDIPHDIRLGLLHWVAGAYDAGEIAENQTVIMAEKLWQPYRRVAL</sequence>
<dbReference type="NCBIfam" id="TIGR02215">
    <property type="entry name" value="phage_chp_gp8"/>
    <property type="match status" value="1"/>
</dbReference>
<evidence type="ECO:0000313" key="1">
    <source>
        <dbReference type="EMBL" id="VAV88912.1"/>
    </source>
</evidence>
<dbReference type="EMBL" id="UOED01000039">
    <property type="protein sequence ID" value="VAV88912.1"/>
    <property type="molecule type" value="Genomic_DNA"/>
</dbReference>
<gene>
    <name evidence="1" type="ORF">MNBD_ALPHA02-793</name>
</gene>
<dbReference type="AlphaFoldDB" id="A0A3B0R951"/>
<organism evidence="1">
    <name type="scientific">hydrothermal vent metagenome</name>
    <dbReference type="NCBI Taxonomy" id="652676"/>
    <lineage>
        <taxon>unclassified sequences</taxon>
        <taxon>metagenomes</taxon>
        <taxon>ecological metagenomes</taxon>
    </lineage>
</organism>
<reference evidence="1" key="1">
    <citation type="submission" date="2018-06" db="EMBL/GenBank/DDBJ databases">
        <authorList>
            <person name="Zhirakovskaya E."/>
        </authorList>
    </citation>
    <scope>NUCLEOTIDE SEQUENCE</scope>
</reference>
<dbReference type="Gene3D" id="1.10.3230.30">
    <property type="entry name" value="Phage gp6-like head-tail connector protein"/>
    <property type="match status" value="1"/>
</dbReference>
<accession>A0A3B0R951</accession>
<proteinExistence type="predicted"/>
<protein>
    <recommendedName>
        <fullName evidence="2">Phage gp6-like head-tail connector protein</fullName>
    </recommendedName>
</protein>
<name>A0A3B0R951_9ZZZZ</name>
<evidence type="ECO:0008006" key="2">
    <source>
        <dbReference type="Google" id="ProtNLM"/>
    </source>
</evidence>
<dbReference type="InterPro" id="IPR011738">
    <property type="entry name" value="Phage_CHP"/>
</dbReference>